<evidence type="ECO:0000313" key="3">
    <source>
        <dbReference type="Proteomes" id="UP001345963"/>
    </source>
</evidence>
<sequence length="275" mass="31687">MSVSKQDVLARRFILNKKAISVLDHRESESLKTTGQADEPELAQIKEEEYGPEHLQEKEEDHMVLKQETHTVMETDSGSLDIKKEPEELELNPMKEDDCESESQQMVKIEVEDISQDENHDALKQETDTLMGKYSGFPEIKEEPVELEPKKVKEEEHGAAHLQVAKKEADGSSQDENQDLLKLETDTLILRTSDDQTDHQQPELNWNQLVFQNFPKTEHHQETKTYEASGSSREEQQQKRAQETRGQSNNVEKGKKDKKMHKAVSVSVRRDVQEK</sequence>
<evidence type="ECO:0000256" key="1">
    <source>
        <dbReference type="SAM" id="MobiDB-lite"/>
    </source>
</evidence>
<evidence type="ECO:0000313" key="2">
    <source>
        <dbReference type="EMBL" id="MED6239847.1"/>
    </source>
</evidence>
<name>A0ABU7AP15_9TELE</name>
<gene>
    <name evidence="2" type="ORF">ATANTOWER_012008</name>
</gene>
<protein>
    <submittedName>
        <fullName evidence="2">Uncharacterized protein</fullName>
    </submittedName>
</protein>
<comment type="caution">
    <text evidence="2">The sequence shown here is derived from an EMBL/GenBank/DDBJ whole genome shotgun (WGS) entry which is preliminary data.</text>
</comment>
<feature type="compositionally biased region" description="Basic and acidic residues" evidence="1">
    <location>
        <begin position="192"/>
        <end position="201"/>
    </location>
</feature>
<reference evidence="2 3" key="1">
    <citation type="submission" date="2021-07" db="EMBL/GenBank/DDBJ databases">
        <authorList>
            <person name="Palmer J.M."/>
        </authorList>
    </citation>
    <scope>NUCLEOTIDE SEQUENCE [LARGE SCALE GENOMIC DNA]</scope>
    <source>
        <strain evidence="2 3">AT_MEX2019</strain>
        <tissue evidence="2">Muscle</tissue>
    </source>
</reference>
<feature type="compositionally biased region" description="Basic and acidic residues" evidence="1">
    <location>
        <begin position="232"/>
        <end position="243"/>
    </location>
</feature>
<feature type="compositionally biased region" description="Polar residues" evidence="1">
    <location>
        <begin position="202"/>
        <end position="215"/>
    </location>
</feature>
<dbReference type="EMBL" id="JAHUTI010022245">
    <property type="protein sequence ID" value="MED6239847.1"/>
    <property type="molecule type" value="Genomic_DNA"/>
</dbReference>
<feature type="region of interest" description="Disordered" evidence="1">
    <location>
        <begin position="192"/>
        <end position="275"/>
    </location>
</feature>
<keyword evidence="3" id="KW-1185">Reference proteome</keyword>
<feature type="compositionally biased region" description="Basic and acidic residues" evidence="1">
    <location>
        <begin position="216"/>
        <end position="225"/>
    </location>
</feature>
<feature type="region of interest" description="Disordered" evidence="1">
    <location>
        <begin position="134"/>
        <end position="180"/>
    </location>
</feature>
<accession>A0ABU7AP15</accession>
<feature type="region of interest" description="Disordered" evidence="1">
    <location>
        <begin position="70"/>
        <end position="105"/>
    </location>
</feature>
<dbReference type="Proteomes" id="UP001345963">
    <property type="component" value="Unassembled WGS sequence"/>
</dbReference>
<organism evidence="2 3">
    <name type="scientific">Ataeniobius toweri</name>
    <dbReference type="NCBI Taxonomy" id="208326"/>
    <lineage>
        <taxon>Eukaryota</taxon>
        <taxon>Metazoa</taxon>
        <taxon>Chordata</taxon>
        <taxon>Craniata</taxon>
        <taxon>Vertebrata</taxon>
        <taxon>Euteleostomi</taxon>
        <taxon>Actinopterygii</taxon>
        <taxon>Neopterygii</taxon>
        <taxon>Teleostei</taxon>
        <taxon>Neoteleostei</taxon>
        <taxon>Acanthomorphata</taxon>
        <taxon>Ovalentaria</taxon>
        <taxon>Atherinomorphae</taxon>
        <taxon>Cyprinodontiformes</taxon>
        <taxon>Goodeidae</taxon>
        <taxon>Ataeniobius</taxon>
    </lineage>
</organism>
<proteinExistence type="predicted"/>
<feature type="compositionally biased region" description="Basic and acidic residues" evidence="1">
    <location>
        <begin position="139"/>
        <end position="170"/>
    </location>
</feature>